<dbReference type="RefSeq" id="WP_008565555.1">
    <property type="nucleotide sequence ID" value="NZ_JH594504.1"/>
</dbReference>
<feature type="signal peptide" evidence="1">
    <location>
        <begin position="1"/>
        <end position="26"/>
    </location>
</feature>
<dbReference type="AlphaFoldDB" id="H1HN51"/>
<dbReference type="STRING" id="999422.HMPREF9944_01595"/>
<dbReference type="PATRIC" id="fig|999422.3.peg.1674"/>
<evidence type="ECO:0000313" key="4">
    <source>
        <dbReference type="Proteomes" id="UP000003167"/>
    </source>
</evidence>
<gene>
    <name evidence="3" type="ORF">HMPREF9944_01595</name>
</gene>
<name>H1HN51_9BACT</name>
<comment type="caution">
    <text evidence="3">The sequence shown here is derived from an EMBL/GenBank/DDBJ whole genome shotgun (WGS) entry which is preliminary data.</text>
</comment>
<dbReference type="Proteomes" id="UP000003167">
    <property type="component" value="Unassembled WGS sequence"/>
</dbReference>
<keyword evidence="4" id="KW-1185">Reference proteome</keyword>
<dbReference type="GO" id="GO:0010181">
    <property type="term" value="F:FMN binding"/>
    <property type="evidence" value="ECO:0007669"/>
    <property type="project" value="InterPro"/>
</dbReference>
<feature type="domain" description="FMN-binding" evidence="2">
    <location>
        <begin position="51"/>
        <end position="129"/>
    </location>
</feature>
<evidence type="ECO:0000256" key="1">
    <source>
        <dbReference type="SAM" id="SignalP"/>
    </source>
</evidence>
<dbReference type="SMART" id="SM00900">
    <property type="entry name" value="FMN_bind"/>
    <property type="match status" value="1"/>
</dbReference>
<reference evidence="3 4" key="1">
    <citation type="submission" date="2011-12" db="EMBL/GenBank/DDBJ databases">
        <title>The Genome Sequence of Prevotella maculosa OT 289.</title>
        <authorList>
            <consortium name="The Broad Institute Genome Sequencing Platform"/>
            <person name="Earl A."/>
            <person name="Ward D."/>
            <person name="Feldgarden M."/>
            <person name="Gevers D."/>
            <person name="Izard J."/>
            <person name="Blanton J.M."/>
            <person name="Mathney J."/>
            <person name="Tanner A.C."/>
            <person name="Dewhirst F.E."/>
            <person name="Young S.K."/>
            <person name="Zeng Q."/>
            <person name="Gargeya S."/>
            <person name="Fitzgerald M."/>
            <person name="Haas B."/>
            <person name="Abouelleil A."/>
            <person name="Alvarado L."/>
            <person name="Arachchi H.M."/>
            <person name="Berlin A."/>
            <person name="Chapman S.B."/>
            <person name="Gearin G."/>
            <person name="Goldberg J."/>
            <person name="Griggs A."/>
            <person name="Gujja S."/>
            <person name="Hansen M."/>
            <person name="Heiman D."/>
            <person name="Howarth C."/>
            <person name="Larimer J."/>
            <person name="Lui A."/>
            <person name="MacDonald P.J.P."/>
            <person name="McCowen C."/>
            <person name="Montmayeur A."/>
            <person name="Murphy C."/>
            <person name="Neiman D."/>
            <person name="Pearson M."/>
            <person name="Priest M."/>
            <person name="Roberts A."/>
            <person name="Saif S."/>
            <person name="Shea T."/>
            <person name="Sisk P."/>
            <person name="Stolte C."/>
            <person name="Sykes S."/>
            <person name="Wortman J."/>
            <person name="Nusbaum C."/>
            <person name="Birren B."/>
        </authorList>
    </citation>
    <scope>NUCLEOTIDE SEQUENCE [LARGE SCALE GENOMIC DNA]</scope>
    <source>
        <strain evidence="3 4">OT 289</strain>
    </source>
</reference>
<dbReference type="EMBL" id="AGEK01000028">
    <property type="protein sequence ID" value="EHO69738.1"/>
    <property type="molecule type" value="Genomic_DNA"/>
</dbReference>
<accession>H1HN51</accession>
<dbReference type="Pfam" id="PF04205">
    <property type="entry name" value="FMN_bind"/>
    <property type="match status" value="1"/>
</dbReference>
<dbReference type="GO" id="GO:0016020">
    <property type="term" value="C:membrane"/>
    <property type="evidence" value="ECO:0007669"/>
    <property type="project" value="InterPro"/>
</dbReference>
<dbReference type="HOGENOM" id="CLU_155230_0_0_10"/>
<sequence>MSKKVNGILTTFTVCAMVTAMMGAMPADNIMTKEKDTTIINTNLLGKNVKGFKGSTPVKIYIEKNKIVKIEALPNRETPKFFDKAKTLLTQFNGISVSKAEKMDVDGVTGATYSSNALKKNVQLGLEYYKHNK</sequence>
<protein>
    <recommendedName>
        <fullName evidence="2">FMN-binding domain-containing protein</fullName>
    </recommendedName>
</protein>
<keyword evidence="1" id="KW-0732">Signal</keyword>
<dbReference type="OrthoDB" id="1081374at2"/>
<evidence type="ECO:0000313" key="3">
    <source>
        <dbReference type="EMBL" id="EHO69738.1"/>
    </source>
</evidence>
<evidence type="ECO:0000259" key="2">
    <source>
        <dbReference type="SMART" id="SM00900"/>
    </source>
</evidence>
<dbReference type="InterPro" id="IPR007329">
    <property type="entry name" value="FMN-bd"/>
</dbReference>
<organism evidence="3 4">
    <name type="scientific">Segatella maculosa OT 289</name>
    <dbReference type="NCBI Taxonomy" id="999422"/>
    <lineage>
        <taxon>Bacteria</taxon>
        <taxon>Pseudomonadati</taxon>
        <taxon>Bacteroidota</taxon>
        <taxon>Bacteroidia</taxon>
        <taxon>Bacteroidales</taxon>
        <taxon>Prevotellaceae</taxon>
        <taxon>Segatella</taxon>
    </lineage>
</organism>
<proteinExistence type="predicted"/>
<feature type="chain" id="PRO_5003550181" description="FMN-binding domain-containing protein" evidence="1">
    <location>
        <begin position="27"/>
        <end position="133"/>
    </location>
</feature>